<reference evidence="1 2" key="1">
    <citation type="journal article" date="2012" name="Proc. Natl. Acad. Sci. U.S.A.">
        <title>Comparative genomics of Ceriporiopsis subvermispora and Phanerochaete chrysosporium provide insight into selective ligninolysis.</title>
        <authorList>
            <person name="Fernandez-Fueyo E."/>
            <person name="Ruiz-Duenas F.J."/>
            <person name="Ferreira P."/>
            <person name="Floudas D."/>
            <person name="Hibbett D.S."/>
            <person name="Canessa P."/>
            <person name="Larrondo L.F."/>
            <person name="James T.Y."/>
            <person name="Seelenfreund D."/>
            <person name="Lobos S."/>
            <person name="Polanco R."/>
            <person name="Tello M."/>
            <person name="Honda Y."/>
            <person name="Watanabe T."/>
            <person name="Watanabe T."/>
            <person name="Ryu J.S."/>
            <person name="Kubicek C.P."/>
            <person name="Schmoll M."/>
            <person name="Gaskell J."/>
            <person name="Hammel K.E."/>
            <person name="St John F.J."/>
            <person name="Vanden Wymelenberg A."/>
            <person name="Sabat G."/>
            <person name="Splinter BonDurant S."/>
            <person name="Syed K."/>
            <person name="Yadav J.S."/>
            <person name="Doddapaneni H."/>
            <person name="Subramanian V."/>
            <person name="Lavin J.L."/>
            <person name="Oguiza J.A."/>
            <person name="Perez G."/>
            <person name="Pisabarro A.G."/>
            <person name="Ramirez L."/>
            <person name="Santoyo F."/>
            <person name="Master E."/>
            <person name="Coutinho P.M."/>
            <person name="Henrissat B."/>
            <person name="Lombard V."/>
            <person name="Magnuson J.K."/>
            <person name="Kuees U."/>
            <person name="Hori C."/>
            <person name="Igarashi K."/>
            <person name="Samejima M."/>
            <person name="Held B.W."/>
            <person name="Barry K.W."/>
            <person name="LaButti K.M."/>
            <person name="Lapidus A."/>
            <person name="Lindquist E.A."/>
            <person name="Lucas S.M."/>
            <person name="Riley R."/>
            <person name="Salamov A.A."/>
            <person name="Hoffmeister D."/>
            <person name="Schwenk D."/>
            <person name="Hadar Y."/>
            <person name="Yarden O."/>
            <person name="de Vries R.P."/>
            <person name="Wiebenga A."/>
            <person name="Stenlid J."/>
            <person name="Eastwood D."/>
            <person name="Grigoriev I.V."/>
            <person name="Berka R.M."/>
            <person name="Blanchette R.A."/>
            <person name="Kersten P."/>
            <person name="Martinez A.T."/>
            <person name="Vicuna R."/>
            <person name="Cullen D."/>
        </authorList>
    </citation>
    <scope>NUCLEOTIDE SEQUENCE [LARGE SCALE GENOMIC DNA]</scope>
    <source>
        <strain evidence="1 2">B</strain>
    </source>
</reference>
<dbReference type="EMBL" id="KB445802">
    <property type="protein sequence ID" value="EMD34610.1"/>
    <property type="molecule type" value="Genomic_DNA"/>
</dbReference>
<evidence type="ECO:0000313" key="1">
    <source>
        <dbReference type="EMBL" id="EMD34610.1"/>
    </source>
</evidence>
<gene>
    <name evidence="1" type="ORF">CERSUDRAFT_86009</name>
</gene>
<dbReference type="Proteomes" id="UP000016930">
    <property type="component" value="Unassembled WGS sequence"/>
</dbReference>
<dbReference type="OrthoDB" id="2576334at2759"/>
<accession>M2QR03</accession>
<dbReference type="AlphaFoldDB" id="M2QR03"/>
<proteinExistence type="predicted"/>
<name>M2QR03_CERS8</name>
<sequence length="213" mass="22182">MSQGLVGTFLSSSSPMFNYAPTVNASLGSSSLGWQVNGSNDALTYFTTSSSASVALQFSGTEISLSGTANRPFTVSLDNKNASQPAPVGGVLYSTSGLPQSNHTIVLYAEENDDTDAPIVFSGATITAAYNISQVPPTSSTTSYTPDNEALVYNGTWTTSTGGRQQTSAPGSTVSLNFTGFSVMVNGPIGLDGTRGIYLVVRWMRQGILNTFA</sequence>
<keyword evidence="2" id="KW-1185">Reference proteome</keyword>
<dbReference type="HOGENOM" id="CLU_1294237_0_0_1"/>
<organism evidence="1 2">
    <name type="scientific">Ceriporiopsis subvermispora (strain B)</name>
    <name type="common">White-rot fungus</name>
    <name type="synonym">Gelatoporia subvermispora</name>
    <dbReference type="NCBI Taxonomy" id="914234"/>
    <lineage>
        <taxon>Eukaryota</taxon>
        <taxon>Fungi</taxon>
        <taxon>Dikarya</taxon>
        <taxon>Basidiomycota</taxon>
        <taxon>Agaricomycotina</taxon>
        <taxon>Agaricomycetes</taxon>
        <taxon>Polyporales</taxon>
        <taxon>Gelatoporiaceae</taxon>
        <taxon>Gelatoporia</taxon>
    </lineage>
</organism>
<protein>
    <submittedName>
        <fullName evidence="1">Uncharacterized protein</fullName>
    </submittedName>
</protein>
<evidence type="ECO:0000313" key="2">
    <source>
        <dbReference type="Proteomes" id="UP000016930"/>
    </source>
</evidence>
<dbReference type="Gene3D" id="2.60.120.260">
    <property type="entry name" value="Galactose-binding domain-like"/>
    <property type="match status" value="2"/>
</dbReference>